<evidence type="ECO:0000259" key="5">
    <source>
        <dbReference type="Pfam" id="PF22624"/>
    </source>
</evidence>
<evidence type="ECO:0000256" key="1">
    <source>
        <dbReference type="ARBA" id="ARBA00010990"/>
    </source>
</evidence>
<dbReference type="InterPro" id="IPR008278">
    <property type="entry name" value="4-PPantetheinyl_Trfase_dom"/>
</dbReference>
<reference evidence="6 7" key="1">
    <citation type="journal article" date="2011" name="BMC Genomics">
        <title>Genome-wide analysis of the role of GlnR in Streptomyces venezuelae provides new insights into global nitrogen regulation in actinomycetes.</title>
        <authorList>
            <person name="Pullan S.T."/>
            <person name="Bibb M.J."/>
            <person name="Merrick M."/>
        </authorList>
    </citation>
    <scope>NUCLEOTIDE SEQUENCE [LARGE SCALE GENOMIC DNA]</scope>
    <source>
        <strain evidence="7">ATCC 10712 / CBS 650.69 / DSM 40230 / JCM 4526 / NBRC 13096 / PD 04745</strain>
    </source>
</reference>
<dbReference type="GO" id="GO:0019878">
    <property type="term" value="P:lysine biosynthetic process via aminoadipic acid"/>
    <property type="evidence" value="ECO:0007669"/>
    <property type="project" value="TreeGrafter"/>
</dbReference>
<dbReference type="SUPFAM" id="SSF56214">
    <property type="entry name" value="4'-phosphopantetheinyl transferase"/>
    <property type="match status" value="2"/>
</dbReference>
<evidence type="ECO:0000256" key="2">
    <source>
        <dbReference type="ARBA" id="ARBA00022679"/>
    </source>
</evidence>
<name>F2RC25_STRVP</name>
<dbReference type="GO" id="GO:0005829">
    <property type="term" value="C:cytosol"/>
    <property type="evidence" value="ECO:0007669"/>
    <property type="project" value="TreeGrafter"/>
</dbReference>
<dbReference type="AlphaFoldDB" id="F2RC25"/>
<protein>
    <submittedName>
        <fullName evidence="6">4-phosphopantetheinyl transferase</fullName>
        <ecNumber evidence="6">2.7.8.-</ecNumber>
    </submittedName>
</protein>
<dbReference type="EMBL" id="FR845719">
    <property type="protein sequence ID" value="CCA59276.1"/>
    <property type="molecule type" value="Genomic_DNA"/>
</dbReference>
<dbReference type="EC" id="2.7.8.-" evidence="6"/>
<dbReference type="Gene3D" id="3.90.470.20">
    <property type="entry name" value="4'-phosphopantetheinyl transferase domain"/>
    <property type="match status" value="2"/>
</dbReference>
<dbReference type="KEGG" id="sve:SVEN_5990"/>
<sequence length="262" mass="27951">MPLLRVADDELHLWTLRPPPPGSAAADALATGELDGAERRRAEAYVRPRDRVQYLAAHLALRRVLARYTGVPAGRLRFGREAAGRPVLLGVAGPPSFSLSHSHGLVLLGVARRPVGVDVQRVPPYATAEVCRGALHPAEREELAALPEDRLAAAFARLWTRKEAYLKGLGTGLARGLATDFLGTPGHGGVRRPAGWTVLDLPGGPDHAAAAALHGDTAPRVTTRALRPEDLTSTTHASHDTQTPHDTYDPYDTQTERGVGSA</sequence>
<dbReference type="GeneID" id="51866533"/>
<dbReference type="RefSeq" id="WP_015037171.1">
    <property type="nucleotide sequence ID" value="NC_018750.1"/>
</dbReference>
<feature type="domain" description="4'-phosphopantetheinyl transferase" evidence="4">
    <location>
        <begin position="114"/>
        <end position="177"/>
    </location>
</feature>
<dbReference type="PANTHER" id="PTHR12215:SF10">
    <property type="entry name" value="L-AMINOADIPATE-SEMIALDEHYDE DEHYDROGENASE-PHOSPHOPANTETHEINYL TRANSFERASE"/>
    <property type="match status" value="1"/>
</dbReference>
<evidence type="ECO:0000259" key="4">
    <source>
        <dbReference type="Pfam" id="PF01648"/>
    </source>
</evidence>
<dbReference type="InterPro" id="IPR050559">
    <property type="entry name" value="P-Pant_transferase_sf"/>
</dbReference>
<dbReference type="Pfam" id="PF01648">
    <property type="entry name" value="ACPS"/>
    <property type="match status" value="1"/>
</dbReference>
<dbReference type="PATRIC" id="fig|953739.5.peg.1200"/>
<dbReference type="STRING" id="953739.SVEN_5990"/>
<gene>
    <name evidence="6" type="ordered locus">SVEN_5990</name>
</gene>
<evidence type="ECO:0000313" key="7">
    <source>
        <dbReference type="Proteomes" id="UP000006854"/>
    </source>
</evidence>
<dbReference type="HOGENOM" id="CLU_057011_2_1_11"/>
<organism evidence="6 7">
    <name type="scientific">Streptomyces venezuelae (strain ATCC 10712 / CBS 650.69 / DSM 40230 / JCM 4526 / NBRC 13096 / PD 04745)</name>
    <dbReference type="NCBI Taxonomy" id="953739"/>
    <lineage>
        <taxon>Bacteria</taxon>
        <taxon>Bacillati</taxon>
        <taxon>Actinomycetota</taxon>
        <taxon>Actinomycetes</taxon>
        <taxon>Kitasatosporales</taxon>
        <taxon>Streptomycetaceae</taxon>
        <taxon>Streptomyces</taxon>
    </lineage>
</organism>
<feature type="region of interest" description="Disordered" evidence="3">
    <location>
        <begin position="233"/>
        <end position="262"/>
    </location>
</feature>
<evidence type="ECO:0000256" key="3">
    <source>
        <dbReference type="SAM" id="MobiDB-lite"/>
    </source>
</evidence>
<accession>F2RC25</accession>
<comment type="similarity">
    <text evidence="1">Belongs to the P-Pant transferase superfamily. Gsp/Sfp/HetI/AcpT family.</text>
</comment>
<dbReference type="Proteomes" id="UP000006854">
    <property type="component" value="Chromosome"/>
</dbReference>
<dbReference type="eggNOG" id="COG2091">
    <property type="taxonomic scope" value="Bacteria"/>
</dbReference>
<keyword evidence="2 6" id="KW-0808">Transferase</keyword>
<dbReference type="Pfam" id="PF22624">
    <property type="entry name" value="AASDHPPT_N"/>
    <property type="match status" value="1"/>
</dbReference>
<dbReference type="GO" id="GO:0008897">
    <property type="term" value="F:holo-[acyl-carrier-protein] synthase activity"/>
    <property type="evidence" value="ECO:0007669"/>
    <property type="project" value="InterPro"/>
</dbReference>
<proteinExistence type="inferred from homology"/>
<dbReference type="PANTHER" id="PTHR12215">
    <property type="entry name" value="PHOSPHOPANTETHEINE TRANSFERASE"/>
    <property type="match status" value="1"/>
</dbReference>
<keyword evidence="7" id="KW-1185">Reference proteome</keyword>
<feature type="compositionally biased region" description="Basic and acidic residues" evidence="3">
    <location>
        <begin position="237"/>
        <end position="248"/>
    </location>
</feature>
<feature type="domain" description="4'-phosphopantetheinyl transferase N-terminal" evidence="5">
    <location>
        <begin position="31"/>
        <end position="107"/>
    </location>
</feature>
<evidence type="ECO:0000313" key="6">
    <source>
        <dbReference type="EMBL" id="CCA59276.1"/>
    </source>
</evidence>
<dbReference type="InterPro" id="IPR055066">
    <property type="entry name" value="AASDHPPT_N"/>
</dbReference>
<dbReference type="InterPro" id="IPR037143">
    <property type="entry name" value="4-PPantetheinyl_Trfase_dom_sf"/>
</dbReference>
<dbReference type="GO" id="GO:0000287">
    <property type="term" value="F:magnesium ion binding"/>
    <property type="evidence" value="ECO:0007669"/>
    <property type="project" value="InterPro"/>
</dbReference>